<protein>
    <submittedName>
        <fullName evidence="2">Uncharacterized protein</fullName>
    </submittedName>
</protein>
<dbReference type="EMBL" id="SMTK01000002">
    <property type="protein sequence ID" value="TDK26391.1"/>
    <property type="molecule type" value="Genomic_DNA"/>
</dbReference>
<organism evidence="2 3">
    <name type="scientific">Arthrobacter crusticola</name>
    <dbReference type="NCBI Taxonomy" id="2547960"/>
    <lineage>
        <taxon>Bacteria</taxon>
        <taxon>Bacillati</taxon>
        <taxon>Actinomycetota</taxon>
        <taxon>Actinomycetes</taxon>
        <taxon>Micrococcales</taxon>
        <taxon>Micrococcaceae</taxon>
        <taxon>Arthrobacter</taxon>
    </lineage>
</organism>
<gene>
    <name evidence="2" type="ORF">E2F48_04095</name>
</gene>
<dbReference type="Proteomes" id="UP000295411">
    <property type="component" value="Unassembled WGS sequence"/>
</dbReference>
<feature type="compositionally biased region" description="Polar residues" evidence="1">
    <location>
        <begin position="89"/>
        <end position="102"/>
    </location>
</feature>
<accession>A0A4R5TYZ5</accession>
<comment type="caution">
    <text evidence="2">The sequence shown here is derived from an EMBL/GenBank/DDBJ whole genome shotgun (WGS) entry which is preliminary data.</text>
</comment>
<feature type="region of interest" description="Disordered" evidence="1">
    <location>
        <begin position="76"/>
        <end position="124"/>
    </location>
</feature>
<feature type="compositionally biased region" description="Gly residues" evidence="1">
    <location>
        <begin position="114"/>
        <end position="124"/>
    </location>
</feature>
<dbReference type="OrthoDB" id="4947754at2"/>
<reference evidence="2 3" key="1">
    <citation type="submission" date="2019-03" db="EMBL/GenBank/DDBJ databases">
        <title>Arthrobacter sp. nov., an bacterium isolated from biocrust in Mu Us Desert.</title>
        <authorList>
            <person name="Lixiong L."/>
        </authorList>
    </citation>
    <scope>NUCLEOTIDE SEQUENCE [LARGE SCALE GENOMIC DNA]</scope>
    <source>
        <strain evidence="2 3">SLN-3</strain>
    </source>
</reference>
<sequence length="124" mass="12248">MTALLASAVLTGCSPSGEVIDADYAQVCQDRTTQERVEDSKCSEEGRSSGVYGWYFFAMGARSAAISRSIPPVGSQLAGGVTTVPAGASTRSGLPASGSSAVSRGGFGDSAKSGSGGRSGSMGG</sequence>
<dbReference type="AlphaFoldDB" id="A0A4R5TYZ5"/>
<evidence type="ECO:0000313" key="3">
    <source>
        <dbReference type="Proteomes" id="UP000295411"/>
    </source>
</evidence>
<keyword evidence="3" id="KW-1185">Reference proteome</keyword>
<name>A0A4R5TYZ5_9MICC</name>
<dbReference type="RefSeq" id="WP_133402754.1">
    <property type="nucleotide sequence ID" value="NZ_SMTK01000002.1"/>
</dbReference>
<proteinExistence type="predicted"/>
<evidence type="ECO:0000313" key="2">
    <source>
        <dbReference type="EMBL" id="TDK26391.1"/>
    </source>
</evidence>
<evidence type="ECO:0000256" key="1">
    <source>
        <dbReference type="SAM" id="MobiDB-lite"/>
    </source>
</evidence>